<organism evidence="3 4">
    <name type="scientific">Abeliophyllum distichum</name>
    <dbReference type="NCBI Taxonomy" id="126358"/>
    <lineage>
        <taxon>Eukaryota</taxon>
        <taxon>Viridiplantae</taxon>
        <taxon>Streptophyta</taxon>
        <taxon>Embryophyta</taxon>
        <taxon>Tracheophyta</taxon>
        <taxon>Spermatophyta</taxon>
        <taxon>Magnoliopsida</taxon>
        <taxon>eudicotyledons</taxon>
        <taxon>Gunneridae</taxon>
        <taxon>Pentapetalae</taxon>
        <taxon>asterids</taxon>
        <taxon>lamiids</taxon>
        <taxon>Lamiales</taxon>
        <taxon>Oleaceae</taxon>
        <taxon>Forsythieae</taxon>
        <taxon>Abeliophyllum</taxon>
    </lineage>
</organism>
<protein>
    <recommendedName>
        <fullName evidence="2">Nuclease associated modular domain-containing protein</fullName>
    </recommendedName>
</protein>
<gene>
    <name evidence="3" type="ORF">Adt_37147</name>
</gene>
<evidence type="ECO:0000259" key="2">
    <source>
        <dbReference type="Pfam" id="PF07460"/>
    </source>
</evidence>
<evidence type="ECO:0000256" key="1">
    <source>
        <dbReference type="SAM" id="MobiDB-lite"/>
    </source>
</evidence>
<feature type="domain" description="Nuclease associated modular" evidence="2">
    <location>
        <begin position="137"/>
        <end position="164"/>
    </location>
</feature>
<dbReference type="AlphaFoldDB" id="A0ABD1QN80"/>
<dbReference type="InterPro" id="IPR003611">
    <property type="entry name" value="NUMOD3"/>
</dbReference>
<feature type="region of interest" description="Disordered" evidence="1">
    <location>
        <begin position="276"/>
        <end position="320"/>
    </location>
</feature>
<proteinExistence type="predicted"/>
<keyword evidence="4" id="KW-1185">Reference proteome</keyword>
<dbReference type="EMBL" id="JBFOLK010000011">
    <property type="protein sequence ID" value="KAL2476411.1"/>
    <property type="molecule type" value="Genomic_DNA"/>
</dbReference>
<sequence length="396" mass="45689">MMVHNGFLARELLPSQLPINSKRRTLLLPRCHHVIGCARIKPITTYTIFPASLVKSISPSVGIGVGIASSSKGPYSYKAMHAGTYPGETPQVEESHKEQVISDLPMEQVLSEEIRVDNNGNSVEISGCEDEKEIQRRRKIGLANKGKVPWNKGRKHSEETRERIKQRTKEALKDPKVRKKMSECPRSLSNQTKARIRSSLRKLWGKRLWWKRSREKLLREWADSIANAAKDGGIEQQELDWDSYDKIKREIALEQLQHAAEKAKAKEMARVRAERASQAKAEKMAKLTQKKKEREENAKCRAELNKKRNKKSKEEKEQLAVSHELKLRERLIKIHRKKSAVSQVGSQRKRPWEKFDIDIVKREQLQKEVSLADQIRFAKNRRASRHEFSESTSNLS</sequence>
<evidence type="ECO:0000313" key="4">
    <source>
        <dbReference type="Proteomes" id="UP001604336"/>
    </source>
</evidence>
<evidence type="ECO:0000313" key="3">
    <source>
        <dbReference type="EMBL" id="KAL2476411.1"/>
    </source>
</evidence>
<reference evidence="4" key="1">
    <citation type="submission" date="2024-07" db="EMBL/GenBank/DDBJ databases">
        <title>Two chromosome-level genome assemblies of Korean endemic species Abeliophyllum distichum and Forsythia ovata (Oleaceae).</title>
        <authorList>
            <person name="Jang H."/>
        </authorList>
    </citation>
    <scope>NUCLEOTIDE SEQUENCE [LARGE SCALE GENOMIC DNA]</scope>
</reference>
<dbReference type="Pfam" id="PF07460">
    <property type="entry name" value="NUMOD3"/>
    <property type="match status" value="1"/>
</dbReference>
<comment type="caution">
    <text evidence="3">The sequence shown here is derived from an EMBL/GenBank/DDBJ whole genome shotgun (WGS) entry which is preliminary data.</text>
</comment>
<dbReference type="PANTHER" id="PTHR34199">
    <property type="entry name" value="NUMOD3 MOTIF FAMILY PROTEIN, EXPRESSED"/>
    <property type="match status" value="1"/>
</dbReference>
<dbReference type="Proteomes" id="UP001604336">
    <property type="component" value="Unassembled WGS sequence"/>
</dbReference>
<dbReference type="PANTHER" id="PTHR34199:SF1">
    <property type="entry name" value="HISTONE-LYSINE N-METHYLTRANSFERASE, H3 LYSINE-79 SPECIFIC-LIKE PROTEIN"/>
    <property type="match status" value="1"/>
</dbReference>
<name>A0ABD1QN80_9LAMI</name>
<accession>A0ABD1QN80</accession>